<dbReference type="PATRIC" id="fig|1300342.3.peg.3737"/>
<dbReference type="AlphaFoldDB" id="A0A167HCF5"/>
<evidence type="ECO:0000256" key="4">
    <source>
        <dbReference type="SAM" id="Phobius"/>
    </source>
</evidence>
<reference evidence="6 7" key="1">
    <citation type="submission" date="2016-04" db="EMBL/GenBank/DDBJ databases">
        <title>Complete genome sequence of Dokdonella koreensis DS-123T.</title>
        <authorList>
            <person name="Kim J.F."/>
            <person name="Lee H."/>
            <person name="Kwak M.-J."/>
        </authorList>
    </citation>
    <scope>NUCLEOTIDE SEQUENCE [LARGE SCALE GENOMIC DNA]</scope>
    <source>
        <strain evidence="6 7">DS-123</strain>
    </source>
</reference>
<evidence type="ECO:0000313" key="6">
    <source>
        <dbReference type="EMBL" id="ANB19810.1"/>
    </source>
</evidence>
<evidence type="ECO:0000313" key="7">
    <source>
        <dbReference type="Proteomes" id="UP000076830"/>
    </source>
</evidence>
<keyword evidence="7" id="KW-1185">Reference proteome</keyword>
<keyword evidence="1 2" id="KW-0238">DNA-binding</keyword>
<dbReference type="KEGG" id="dko:I596_3827"/>
<dbReference type="SUPFAM" id="SSF48452">
    <property type="entry name" value="TPR-like"/>
    <property type="match status" value="3"/>
</dbReference>
<dbReference type="InterPro" id="IPR011990">
    <property type="entry name" value="TPR-like_helical_dom_sf"/>
</dbReference>
<dbReference type="GO" id="GO:0003677">
    <property type="term" value="F:DNA binding"/>
    <property type="evidence" value="ECO:0007669"/>
    <property type="project" value="UniProtKB-UniRule"/>
</dbReference>
<feature type="region of interest" description="Disordered" evidence="3">
    <location>
        <begin position="105"/>
        <end position="151"/>
    </location>
</feature>
<feature type="domain" description="OmpR/PhoB-type" evidence="5">
    <location>
        <begin position="3"/>
        <end position="101"/>
    </location>
</feature>
<dbReference type="GO" id="GO:0000160">
    <property type="term" value="P:phosphorelay signal transduction system"/>
    <property type="evidence" value="ECO:0007669"/>
    <property type="project" value="InterPro"/>
</dbReference>
<dbReference type="RefSeq" id="WP_067651165.1">
    <property type="nucleotide sequence ID" value="NZ_CP015249.1"/>
</dbReference>
<dbReference type="Gene3D" id="1.25.40.10">
    <property type="entry name" value="Tetratricopeptide repeat domain"/>
    <property type="match status" value="2"/>
</dbReference>
<dbReference type="Proteomes" id="UP000076830">
    <property type="component" value="Chromosome"/>
</dbReference>
<feature type="compositionally biased region" description="Basic and acidic residues" evidence="3">
    <location>
        <begin position="105"/>
        <end position="123"/>
    </location>
</feature>
<dbReference type="Gene3D" id="1.10.10.10">
    <property type="entry name" value="Winged helix-like DNA-binding domain superfamily/Winged helix DNA-binding domain"/>
    <property type="match status" value="1"/>
</dbReference>
<evidence type="ECO:0000256" key="3">
    <source>
        <dbReference type="SAM" id="MobiDB-lite"/>
    </source>
</evidence>
<dbReference type="EMBL" id="CP015249">
    <property type="protein sequence ID" value="ANB19810.1"/>
    <property type="molecule type" value="Genomic_DNA"/>
</dbReference>
<evidence type="ECO:0000256" key="2">
    <source>
        <dbReference type="PROSITE-ProRule" id="PRU01091"/>
    </source>
</evidence>
<gene>
    <name evidence="6" type="ORF">I596_3827</name>
</gene>
<name>A0A167HCF5_9GAMM</name>
<feature type="DNA-binding region" description="OmpR/PhoB-type" evidence="2">
    <location>
        <begin position="3"/>
        <end position="101"/>
    </location>
</feature>
<dbReference type="SMART" id="SM00862">
    <property type="entry name" value="Trans_reg_C"/>
    <property type="match status" value="1"/>
</dbReference>
<organism evidence="6 7">
    <name type="scientific">Dokdonella koreensis DS-123</name>
    <dbReference type="NCBI Taxonomy" id="1300342"/>
    <lineage>
        <taxon>Bacteria</taxon>
        <taxon>Pseudomonadati</taxon>
        <taxon>Pseudomonadota</taxon>
        <taxon>Gammaproteobacteria</taxon>
        <taxon>Lysobacterales</taxon>
        <taxon>Rhodanobacteraceae</taxon>
        <taxon>Dokdonella</taxon>
    </lineage>
</organism>
<accession>A0A167HCF5</accession>
<dbReference type="InterPro" id="IPR036388">
    <property type="entry name" value="WH-like_DNA-bd_sf"/>
</dbReference>
<dbReference type="InterPro" id="IPR001867">
    <property type="entry name" value="OmpR/PhoB-type_DNA-bd"/>
</dbReference>
<proteinExistence type="predicted"/>
<dbReference type="CDD" id="cd00383">
    <property type="entry name" value="trans_reg_C"/>
    <property type="match status" value="1"/>
</dbReference>
<dbReference type="Pfam" id="PF00486">
    <property type="entry name" value="Trans_reg_C"/>
    <property type="match status" value="1"/>
</dbReference>
<feature type="transmembrane region" description="Helical" evidence="4">
    <location>
        <begin position="159"/>
        <end position="179"/>
    </location>
</feature>
<dbReference type="GO" id="GO:0006355">
    <property type="term" value="P:regulation of DNA-templated transcription"/>
    <property type="evidence" value="ECO:0007669"/>
    <property type="project" value="InterPro"/>
</dbReference>
<dbReference type="InterPro" id="IPR016032">
    <property type="entry name" value="Sig_transdc_resp-reg_C-effctor"/>
</dbReference>
<evidence type="ECO:0000259" key="5">
    <source>
        <dbReference type="PROSITE" id="PS51755"/>
    </source>
</evidence>
<evidence type="ECO:0000256" key="1">
    <source>
        <dbReference type="ARBA" id="ARBA00023125"/>
    </source>
</evidence>
<protein>
    <recommendedName>
        <fullName evidence="5">OmpR/PhoB-type domain-containing protein</fullName>
    </recommendedName>
</protein>
<dbReference type="SUPFAM" id="SSF46894">
    <property type="entry name" value="C-terminal effector domain of the bipartite response regulators"/>
    <property type="match status" value="1"/>
</dbReference>
<sequence length="810" mass="87304">MTRRSYRFGDSILDVDARQLLHAGQPVQVPAKVFDCLVYLVQHNGRAIGHDELVAAVWGKTEISESLLRQTIRRVRSVLGEDGSQKNMLRTVPGFGYQFTAEVRVEDRKDGGPGPEAESRIDDASAVEDDGSVVPTAGPDAPVERSALPPSAGSRGWRAVLGVGVLVAVVAAGAVWFRFGTEAPRPAAAGPPAIEVAAVLPVTVSTADPAWSWVRLGLMDLLATRLRSGGQLVVPSESAAALALASTPNQVADAVRTGTGARYLVVPTARRTDTGWVVRLELQPRDGGYREVEAHDADLVVAGRRAADQLLVMLGKPVPVDRAGSADVQADELLAQIKSALLRDDVKLARSLMDAAPRELQQVAEFRFQRADVDTRTGQFEEARQRFESLLSETGPENDPVMRSRILNSLGLVAIRREQSDRAIPILGEAIAVIGTRNEPVALGNAYNTRGMAYSRLRQDDLASADFARSRLASEISGNMQLLALVDTNEGVLALGRNQLVIALPLFERAAALNERLGNPTGLALASGYRMWIHSALLEPGRALAIYEQVAPKLDGLENPIGVLSFEFSAASVLQGNGRHGEARAKLRQLAESPHSEMIMGVVRAQQALLEFEMEQLQPASAFAQQAVDLLVQPDDAYTRAQAWLIVVRALRGLDQPAVADAEQQRFSAWAAGIDNAATHALARLARAEHAWSRNRHEEAIGDYEDALRIAVGESIPGDIATIVTSYGTALIEAGRLDRASAVIGRVARWSEQDFACAVIQARLYRALGQREAWRLAIDRARRLAGERPLPAGVATFPPELSIGTPDSGH</sequence>
<keyword evidence="4" id="KW-1133">Transmembrane helix</keyword>
<keyword evidence="4" id="KW-0472">Membrane</keyword>
<dbReference type="PROSITE" id="PS51755">
    <property type="entry name" value="OMPR_PHOB"/>
    <property type="match status" value="1"/>
</dbReference>
<keyword evidence="4" id="KW-0812">Transmembrane</keyword>